<dbReference type="RefSeq" id="WP_169119845.1">
    <property type="nucleotide sequence ID" value="NZ_WTVG02000001.1"/>
</dbReference>
<dbReference type="Pfam" id="PF22863">
    <property type="entry name" value="TraI_middle"/>
    <property type="match status" value="1"/>
</dbReference>
<feature type="compositionally biased region" description="Low complexity" evidence="1">
    <location>
        <begin position="532"/>
        <end position="543"/>
    </location>
</feature>
<dbReference type="InterPro" id="IPR040677">
    <property type="entry name" value="LPD7"/>
</dbReference>
<evidence type="ECO:0000313" key="7">
    <source>
        <dbReference type="Proteomes" id="UP000615989"/>
    </source>
</evidence>
<feature type="compositionally biased region" description="Basic and acidic residues" evidence="1">
    <location>
        <begin position="513"/>
        <end position="531"/>
    </location>
</feature>
<evidence type="ECO:0000259" key="4">
    <source>
        <dbReference type="Pfam" id="PF22287"/>
    </source>
</evidence>
<dbReference type="Proteomes" id="UP000615989">
    <property type="component" value="Unassembled WGS sequence"/>
</dbReference>
<accession>A0ABX1PQ46</accession>
<dbReference type="InterPro" id="IPR049751">
    <property type="entry name" value="TraI/MobA_relaxases"/>
</dbReference>
<dbReference type="Pfam" id="PF22287">
    <property type="entry name" value="TraI-like_C"/>
    <property type="match status" value="1"/>
</dbReference>
<evidence type="ECO:0000259" key="5">
    <source>
        <dbReference type="Pfam" id="PF22863"/>
    </source>
</evidence>
<proteinExistence type="predicted"/>
<feature type="domain" description="TraI-like C-terminal" evidence="4">
    <location>
        <begin position="647"/>
        <end position="733"/>
    </location>
</feature>
<evidence type="ECO:0000256" key="1">
    <source>
        <dbReference type="SAM" id="MobiDB-lite"/>
    </source>
</evidence>
<dbReference type="Pfam" id="PF03432">
    <property type="entry name" value="Relaxase"/>
    <property type="match status" value="1"/>
</dbReference>
<dbReference type="InterPro" id="IPR054462">
    <property type="entry name" value="TraI_M"/>
</dbReference>
<feature type="domain" description="TraI-like middle" evidence="5">
    <location>
        <begin position="167"/>
        <end position="253"/>
    </location>
</feature>
<keyword evidence="7" id="KW-1185">Reference proteome</keyword>
<gene>
    <name evidence="6" type="ORF">GO606_17780</name>
</gene>
<comment type="caution">
    <text evidence="6">The sequence shown here is derived from an EMBL/GenBank/DDBJ whole genome shotgun (WGS) entry which is preliminary data.</text>
</comment>
<dbReference type="EMBL" id="WTVG01000075">
    <property type="protein sequence ID" value="NMG26526.1"/>
    <property type="molecule type" value="Genomic_DNA"/>
</dbReference>
<feature type="domain" description="Large polyvalent protein-associated" evidence="3">
    <location>
        <begin position="419"/>
        <end position="509"/>
    </location>
</feature>
<evidence type="ECO:0000313" key="6">
    <source>
        <dbReference type="EMBL" id="NMG26526.1"/>
    </source>
</evidence>
<dbReference type="NCBIfam" id="NF041893">
    <property type="entry name" value="TraI_MobP_relax"/>
    <property type="match status" value="1"/>
</dbReference>
<name>A0ABX1PQ46_9RHOO</name>
<sequence>MIAKHVPMRSLAKSDFAELVEYITDEQDKAERLGQIAATNCEAATMQAVIGEVLATQRQNTRAAGDKTFHLLVSFRPGERPTPETLKAIEERICAGLGYGEHQRVSAVHHDTDNLHLHIAINKIHPERHTMHEPFQSYRTLAELCATLERDYGLEKDNHQSRRSVAEGRAADMECHAGVESLVGWVRRECLEEMRGAQSWTELHQVMKENGLELRERGNGLVVEAADGTRVKASTIARELSKPGLEARLGPFQVPPERQAPPKIRRQYDKAPIRLRVNTVELYARYKAEQQNLTAARADALTKARRRKDRAVEDAKRANRLRRATIKVVDSKGISKKVLYSQASTALRDRLAEIHKEYAKEREKLYQGFQRRAWADWLKQEALQGDAEALTALRAREAAQGLKGNTVAGRGEAKPGHAHVQDNITKKGTIIFRAGQSAVRDDGDKLQVSREATREGVQAALRLAMERYGNQITVNGTPEFKARAIRAAVDSQLPITFADPALELRRQQLLNKEQAHERAARAERGRTDRRSLGSAGSSAAADDNLARTGAEIGRGRSDGRGGAGMDAPAHAPRKPNVGRIGRVPPPQSQHRLRGMSELGVVRIASGSEVLLPRDVPRHVEQQGAQPDHALRRGVFGSGRLKPAQLAAADKYIAEREGKRLKGVDIPKHTLYNEGASVISFAGVRNVEGQPLALLKRGDADAVMVLPIDQATARRLSRVAVGDPITVTPRGSIQTSKGRSR</sequence>
<feature type="domain" description="MobA/VirD2-like nuclease" evidence="2">
    <location>
        <begin position="22"/>
        <end position="154"/>
    </location>
</feature>
<organism evidence="6 7">
    <name type="scientific">Aromatoleum anaerobium</name>
    <dbReference type="NCBI Taxonomy" id="182180"/>
    <lineage>
        <taxon>Bacteria</taxon>
        <taxon>Pseudomonadati</taxon>
        <taxon>Pseudomonadota</taxon>
        <taxon>Betaproteobacteria</taxon>
        <taxon>Rhodocyclales</taxon>
        <taxon>Rhodocyclaceae</taxon>
        <taxon>Aromatoleum</taxon>
    </lineage>
</organism>
<dbReference type="Pfam" id="PF18821">
    <property type="entry name" value="LPD7"/>
    <property type="match status" value="1"/>
</dbReference>
<evidence type="ECO:0000259" key="2">
    <source>
        <dbReference type="Pfam" id="PF03432"/>
    </source>
</evidence>
<dbReference type="InterPro" id="IPR005094">
    <property type="entry name" value="Endonuclease_MobA/VirD2"/>
</dbReference>
<reference evidence="6" key="1">
    <citation type="submission" date="2019-12" db="EMBL/GenBank/DDBJ databases">
        <title>Comparative genomics gives insights into the taxonomy of the Azoarcus-Aromatoleum group and reveals separate origins of nif in the plant-associated Azoarcus and non-plant-associated Aromatoleum sub-groups.</title>
        <authorList>
            <person name="Lafos M."/>
            <person name="Maluk M."/>
            <person name="Batista M."/>
            <person name="Junghare M."/>
            <person name="Carmona M."/>
            <person name="Faoro H."/>
            <person name="Cruz L.M."/>
            <person name="Battistoni F."/>
            <person name="De Souza E."/>
            <person name="Pedrosa F."/>
            <person name="Chen W.-M."/>
            <person name="Poole P.S."/>
            <person name="Dixon R.A."/>
            <person name="James E.K."/>
        </authorList>
    </citation>
    <scope>NUCLEOTIDE SEQUENCE</scope>
    <source>
        <strain evidence="6">LuFRes1</strain>
    </source>
</reference>
<evidence type="ECO:0000259" key="3">
    <source>
        <dbReference type="Pfam" id="PF18821"/>
    </source>
</evidence>
<dbReference type="InterPro" id="IPR054461">
    <property type="entry name" value="TraI-like_C"/>
</dbReference>
<protein>
    <submittedName>
        <fullName evidence="6">Relaxase/mobilization nuclease domain-containing protein</fullName>
    </submittedName>
</protein>
<feature type="region of interest" description="Disordered" evidence="1">
    <location>
        <begin position="513"/>
        <end position="591"/>
    </location>
</feature>